<dbReference type="Gramene" id="HORVU.MOREX.r3.6HG0544470.1">
    <property type="protein sequence ID" value="HORVU.MOREX.r3.6HG0544470.1.CDS1"/>
    <property type="gene ID" value="HORVU.MOREX.r3.6HG0544470"/>
</dbReference>
<dbReference type="CDD" id="cd01650">
    <property type="entry name" value="RT_nLTR_like"/>
    <property type="match status" value="1"/>
</dbReference>
<dbReference type="SUPFAM" id="SSF56219">
    <property type="entry name" value="DNase I-like"/>
    <property type="match status" value="1"/>
</dbReference>
<dbReference type="PANTHER" id="PTHR33116">
    <property type="entry name" value="REVERSE TRANSCRIPTASE ZINC-BINDING DOMAIN-CONTAINING PROTEIN-RELATED-RELATED"/>
    <property type="match status" value="1"/>
</dbReference>
<proteinExistence type="predicted"/>
<reference evidence="2" key="2">
    <citation type="submission" date="2020-10" db="EMBL/GenBank/DDBJ databases">
        <authorList>
            <person name="Scholz U."/>
            <person name="Mascher M."/>
            <person name="Fiebig A."/>
        </authorList>
    </citation>
    <scope>NUCLEOTIDE SEQUENCE [LARGE SCALE GENOMIC DNA]</scope>
    <source>
        <strain evidence="2">cv. Morex</strain>
    </source>
</reference>
<dbReference type="SUPFAM" id="SSF56672">
    <property type="entry name" value="DNA/RNA polymerases"/>
    <property type="match status" value="1"/>
</dbReference>
<sequence length="840" mass="97821">MFNTIIESLNLREIELSGQKYTWANSLRNQTFEKLDRVLTSVDWEQKFPFVTVVAMQRAISDHTPLLLDSGQATHKGKRDAFSFEASWFTREGFLDIIAREWNKPTEGNSSIVIWQSKIRHLRQFLRGWAKNVSGQYKDEQDRLLHFIDALDRKAETIMLDEHERSAKYVAEQRVRVLLREEEMKWAVRAKVKAIVQGDNNTKFFHLIANGKHRKKKIIQLEQDEGTIVGHENLKLYITNYYKRLFGAPEHSFVSMDEYHTADIPQVGQADNESLSAPFLEKEVLQAIEAMKNGKAPGPDGFPAEFYKHCWHIIKEDLMTMFHDLYSGHLQLFHLNFGTITLLPKKEGASRIEQFRPICLLNVSFKIFTKVGTDRLTKMAHSVVQSSQTAFMPGRNILEGVVVLHEILHELHSKKLNGVLFKVDFEKAYDKVKWSFLQQTLRMKGFGDIWRRHVDCFIKKGSVGVKVNDDVGHFFHTLKGLRQGDPMSPILFNIVADMLALMIRRANDKDLVGGLVPHLVDGGVSILQYADDTILFMEHDFKKARNLKLILCLFEQLSGLKINFHKSELFCFGEAQTEQLKYYQLFGCQGGTLPFSYLGIPIHYRKLTIKEWRCIEDRFEKKLSCWKGKLLSYGGRLVLVNSVLTSMPMFLLSFFQVPVGVRKRLDFYRSRFFWQNDEVKTKYRLTRWDIICRPKDQGGLGIENLEVKNRCLLSKWLFRLSVESQGMWVQILKNKYLQHKTLAQVTARPGDSPFWKGLMRTKTAFFNRTRFIIGNGEKTRFWEDTWLGPQPLALQYPQLYNIAQRKQTSVATVLRHIPLNIQFRRALFGNRWVSWLHLVR</sequence>
<dbReference type="Pfam" id="PF00078">
    <property type="entry name" value="RVT_1"/>
    <property type="match status" value="1"/>
</dbReference>
<dbReference type="SMR" id="A0A8I6XQ86"/>
<dbReference type="EnsemblPlants" id="HORVU.MOREX.r3.6HG0544470.1">
    <property type="protein sequence ID" value="HORVU.MOREX.r3.6HG0544470.1.CDS1"/>
    <property type="gene ID" value="HORVU.MOREX.r3.6HG0544470"/>
</dbReference>
<evidence type="ECO:0000259" key="1">
    <source>
        <dbReference type="PROSITE" id="PS50878"/>
    </source>
</evidence>
<dbReference type="AlphaFoldDB" id="A0A8I6XQ86"/>
<organism evidence="2 3">
    <name type="scientific">Hordeum vulgare subsp. vulgare</name>
    <name type="common">Domesticated barley</name>
    <dbReference type="NCBI Taxonomy" id="112509"/>
    <lineage>
        <taxon>Eukaryota</taxon>
        <taxon>Viridiplantae</taxon>
        <taxon>Streptophyta</taxon>
        <taxon>Embryophyta</taxon>
        <taxon>Tracheophyta</taxon>
        <taxon>Spermatophyta</taxon>
        <taxon>Magnoliopsida</taxon>
        <taxon>Liliopsida</taxon>
        <taxon>Poales</taxon>
        <taxon>Poaceae</taxon>
        <taxon>BOP clade</taxon>
        <taxon>Pooideae</taxon>
        <taxon>Triticodae</taxon>
        <taxon>Triticeae</taxon>
        <taxon>Hordeinae</taxon>
        <taxon>Hordeum</taxon>
    </lineage>
</organism>
<dbReference type="InterPro" id="IPR000477">
    <property type="entry name" value="RT_dom"/>
</dbReference>
<feature type="domain" description="Reverse transcriptase" evidence="1">
    <location>
        <begin position="324"/>
        <end position="602"/>
    </location>
</feature>
<dbReference type="PANTHER" id="PTHR33116:SF87">
    <property type="entry name" value="OS01G0158850 PROTEIN"/>
    <property type="match status" value="1"/>
</dbReference>
<name>A0A8I6XQ86_HORVV</name>
<reference evidence="2" key="3">
    <citation type="submission" date="2022-01" db="UniProtKB">
        <authorList>
            <consortium name="EnsemblPlants"/>
        </authorList>
    </citation>
    <scope>IDENTIFICATION</scope>
    <source>
        <strain evidence="2">subsp. vulgare</strain>
    </source>
</reference>
<protein>
    <recommendedName>
        <fullName evidence="1">Reverse transcriptase domain-containing protein</fullName>
    </recommendedName>
</protein>
<dbReference type="Gene3D" id="3.60.10.10">
    <property type="entry name" value="Endonuclease/exonuclease/phosphatase"/>
    <property type="match status" value="1"/>
</dbReference>
<reference evidence="3" key="1">
    <citation type="journal article" date="2012" name="Nature">
        <title>A physical, genetic and functional sequence assembly of the barley genome.</title>
        <authorList>
            <consortium name="The International Barley Genome Sequencing Consortium"/>
            <person name="Mayer K.F."/>
            <person name="Waugh R."/>
            <person name="Brown J.W."/>
            <person name="Schulman A."/>
            <person name="Langridge P."/>
            <person name="Platzer M."/>
            <person name="Fincher G.B."/>
            <person name="Muehlbauer G.J."/>
            <person name="Sato K."/>
            <person name="Close T.J."/>
            <person name="Wise R.P."/>
            <person name="Stein N."/>
        </authorList>
    </citation>
    <scope>NUCLEOTIDE SEQUENCE [LARGE SCALE GENOMIC DNA]</scope>
    <source>
        <strain evidence="3">cv. Morex</strain>
    </source>
</reference>
<dbReference type="InterPro" id="IPR036691">
    <property type="entry name" value="Endo/exonu/phosph_ase_sf"/>
</dbReference>
<dbReference type="Proteomes" id="UP000011116">
    <property type="component" value="Chromosome 6H"/>
</dbReference>
<accession>A0A8I6XQ86</accession>
<evidence type="ECO:0000313" key="3">
    <source>
        <dbReference type="Proteomes" id="UP000011116"/>
    </source>
</evidence>
<keyword evidence="3" id="KW-1185">Reference proteome</keyword>
<dbReference type="PROSITE" id="PS50878">
    <property type="entry name" value="RT_POL"/>
    <property type="match status" value="1"/>
</dbReference>
<dbReference type="InterPro" id="IPR043502">
    <property type="entry name" value="DNA/RNA_pol_sf"/>
</dbReference>
<evidence type="ECO:0000313" key="2">
    <source>
        <dbReference type="EnsemblPlants" id="HORVU.MOREX.r3.6HG0544470.1.CDS1"/>
    </source>
</evidence>